<dbReference type="eggNOG" id="COG1511">
    <property type="taxonomic scope" value="Bacteria"/>
</dbReference>
<organism evidence="3 4">
    <name type="scientific">Trichormus variabilis (strain ATCC 29413 / PCC 7937)</name>
    <name type="common">Anabaena variabilis</name>
    <dbReference type="NCBI Taxonomy" id="240292"/>
    <lineage>
        <taxon>Bacteria</taxon>
        <taxon>Bacillati</taxon>
        <taxon>Cyanobacteriota</taxon>
        <taxon>Cyanophyceae</taxon>
        <taxon>Nostocales</taxon>
        <taxon>Nostocaceae</taxon>
        <taxon>Trichormus</taxon>
    </lineage>
</organism>
<feature type="region of interest" description="Disordered" evidence="2">
    <location>
        <begin position="358"/>
        <end position="384"/>
    </location>
</feature>
<dbReference type="STRING" id="240292.Ava_3251"/>
<accession>Q3M827</accession>
<dbReference type="PANTHER" id="PTHR23159">
    <property type="entry name" value="CENTROSOMAL PROTEIN 2"/>
    <property type="match status" value="1"/>
</dbReference>
<evidence type="ECO:0000313" key="4">
    <source>
        <dbReference type="Proteomes" id="UP000002533"/>
    </source>
</evidence>
<feature type="compositionally biased region" description="Polar residues" evidence="2">
    <location>
        <begin position="361"/>
        <end position="383"/>
    </location>
</feature>
<evidence type="ECO:0000313" key="3">
    <source>
        <dbReference type="EMBL" id="ABA22859.1"/>
    </source>
</evidence>
<protein>
    <submittedName>
        <fullName evidence="3">Chromosome segregation ATPases-like protein</fullName>
    </submittedName>
</protein>
<dbReference type="RefSeq" id="WP_011319982.1">
    <property type="nucleotide sequence ID" value="NC_007413.1"/>
</dbReference>
<gene>
    <name evidence="3" type="ordered locus">Ava_3251</name>
</gene>
<dbReference type="EMBL" id="CP000117">
    <property type="protein sequence ID" value="ABA22859.1"/>
    <property type="molecule type" value="Genomic_DNA"/>
</dbReference>
<dbReference type="Gene3D" id="1.10.287.1490">
    <property type="match status" value="2"/>
</dbReference>
<feature type="region of interest" description="Disordered" evidence="2">
    <location>
        <begin position="398"/>
        <end position="417"/>
    </location>
</feature>
<dbReference type="Proteomes" id="UP000002533">
    <property type="component" value="Chromosome"/>
</dbReference>
<sequence length="1374" mass="157801">MMINRLILGAISFGVGFGISLALERDVKRAALTGLITIPATSLGILVTDNHCRKQLNEHLLPVQSRVAALEKQVEKLKKQKAALEKAIIASQENKQQVETSFESLQIELSQLQDLLLTQQNEKTSTEQELVDLETQRQQLTAESHHLQTRNEELKQQELTLKQSLEAIATQKQQLETDCNSLQGRLSQLQANISNQQHNEQEQADLIAQKHLLETDIQTLYTQIHHLRQQETELNQSLESLITQKQQTNESFNQQLQKLKQLQNQISEQEDYHAKLSENLDALEQQKHQLEIDLSNLKLQINSLESQLNGLNQSVTSLTTQQQEAQLNLNSLQTNLIQLQQDKEQLIQELASLTARKEASQRNLSQPQLNQPVTKEGSPSSVTYAKAEGLPNKTAPIKAQISSHQRQSRSSGGTTFMNPRYTQNLWEEQILPHWSHRDRPVGRRFLGSIKMTRNTSEQILDIVGQNLQQLDRVTYDSLQNEFYELEQNWLKILTVALSEYAYYYSSERFWQGFCDRLDINHNQGVENTFRQIVDEGINILGLVRAKGGYKYVSTLWLQSGVPEQNLEHFAQLVQEIADEYGWWELAHTQPEELAQLLLNVCDAKYSQWGTLINFLKSSCSEDAHTEPVSGQLLQGIAIVAQELERQKARPQVLADEEQREKILGNYYLPQNFFLRNWDALTQVLTPKSGSGRSRSIITRRSKPLLLSLDVEDSLNTQLLLPEQVLWKPEWRNLRDTYCQIPQGNWEDIIPTNGDLSIPELIIEVNQALENWNCQLVDHNRQNLMEWNYKGINSNLPCLVFDALTGEHLPLDYFQPRITSVEEVYCFTPKDIQPEFTNGIEILDSYIPSSIRGWRGRHIRLIAPESSIVLTIPETHQNQLIIWKLLRDDEPVFTGLKLTGKKAIYLGTPTFWYPPVNQNLNMNVLVEDITKQSIIARTIETLSPNNQWIAIKLSQWITTPGYYEARFWFDEKRWSYRFEVRSKHQTSAIAPLNQLRISSNSGISETDLPIKHEHSDKFWSEVIKIDGLWPLEEIIFFVSNESEKIQQSIQADASGNLTVNLSTLHELLPNSEWYALDYQRLGLEAQRLVEMQGLPHNITWSWTSNSINLSGLHPDKFYSLLCWNLLLPDSEAEEIKIPLINHDENTIEVPLNLSTGIYYIQLVSPQLLPEELGWWCGSGKNDLPNNLNEDRENYCYTVLGNSESKESFIEAVNRLNLDIDSQQLQTRIIALENNKYYFPDWLSKDILITKLKALLNLLSVADISPQVTPSKTPTLTPTEQSIATTIKGSWYLLNVRSKKREVFLKFLNIAIAKNNLEEVILDIKIPQDSVYEDIVLLNLSNFNTANSQLQKIDHFQTLQRKPLPLEQVSRMIGNQ</sequence>
<dbReference type="PANTHER" id="PTHR23159:SF31">
    <property type="entry name" value="CENTROSOME-ASSOCIATED PROTEIN CEP250 ISOFORM X1"/>
    <property type="match status" value="1"/>
</dbReference>
<reference evidence="4" key="1">
    <citation type="journal article" date="2014" name="Stand. Genomic Sci.">
        <title>Complete genome sequence of Anabaena variabilis ATCC 29413.</title>
        <authorList>
            <person name="Thiel T."/>
            <person name="Pratte B.S."/>
            <person name="Zhong J."/>
            <person name="Goodwin L."/>
            <person name="Copeland A."/>
            <person name="Lucas S."/>
            <person name="Han C."/>
            <person name="Pitluck S."/>
            <person name="Land M.L."/>
            <person name="Kyrpides N.C."/>
            <person name="Woyke T."/>
        </authorList>
    </citation>
    <scope>NUCLEOTIDE SEQUENCE [LARGE SCALE GENOMIC DNA]</scope>
    <source>
        <strain evidence="4">ATCC 29413 / PCC 7937</strain>
    </source>
</reference>
<feature type="compositionally biased region" description="Low complexity" evidence="2">
    <location>
        <begin position="402"/>
        <end position="413"/>
    </location>
</feature>
<name>Q3M827_TRIV2</name>
<dbReference type="GeneID" id="70298326"/>
<feature type="coiled-coil region" evidence="1">
    <location>
        <begin position="60"/>
        <end position="199"/>
    </location>
</feature>
<evidence type="ECO:0000256" key="1">
    <source>
        <dbReference type="SAM" id="Coils"/>
    </source>
</evidence>
<dbReference type="HOGENOM" id="CLU_253576_0_0_3"/>
<dbReference type="KEGG" id="ava:Ava_3251"/>
<evidence type="ECO:0000256" key="2">
    <source>
        <dbReference type="SAM" id="MobiDB-lite"/>
    </source>
</evidence>
<keyword evidence="1" id="KW-0175">Coiled coil</keyword>
<proteinExistence type="predicted"/>